<evidence type="ECO:0000313" key="3">
    <source>
        <dbReference type="Proteomes" id="UP000235392"/>
    </source>
</evidence>
<reference evidence="2 3" key="1">
    <citation type="submission" date="2017-11" db="EMBL/GenBank/DDBJ databases">
        <title>De novo assembly and phasing of dikaryotic genomes from two isolates of Puccinia coronata f. sp. avenae, the causal agent of oat crown rust.</title>
        <authorList>
            <person name="Miller M.E."/>
            <person name="Zhang Y."/>
            <person name="Omidvar V."/>
            <person name="Sperschneider J."/>
            <person name="Schwessinger B."/>
            <person name="Raley C."/>
            <person name="Palmer J.M."/>
            <person name="Garnica D."/>
            <person name="Upadhyaya N."/>
            <person name="Rathjen J."/>
            <person name="Taylor J.M."/>
            <person name="Park R.F."/>
            <person name="Dodds P.N."/>
            <person name="Hirsch C.D."/>
            <person name="Kianian S.F."/>
            <person name="Figueroa M."/>
        </authorList>
    </citation>
    <scope>NUCLEOTIDE SEQUENCE [LARGE SCALE GENOMIC DNA]</scope>
    <source>
        <strain evidence="2">12SD80</strain>
    </source>
</reference>
<dbReference type="AlphaFoldDB" id="A0A2N5SD98"/>
<feature type="compositionally biased region" description="Basic and acidic residues" evidence="1">
    <location>
        <begin position="17"/>
        <end position="31"/>
    </location>
</feature>
<protein>
    <submittedName>
        <fullName evidence="2">Uncharacterized protein</fullName>
    </submittedName>
</protein>
<dbReference type="EMBL" id="PGCI01000931">
    <property type="protein sequence ID" value="PLW11237.1"/>
    <property type="molecule type" value="Genomic_DNA"/>
</dbReference>
<evidence type="ECO:0000256" key="1">
    <source>
        <dbReference type="SAM" id="MobiDB-lite"/>
    </source>
</evidence>
<proteinExistence type="predicted"/>
<name>A0A2N5SD98_9BASI</name>
<evidence type="ECO:0000313" key="2">
    <source>
        <dbReference type="EMBL" id="PLW11237.1"/>
    </source>
</evidence>
<sequence length="74" mass="8253">MLISGVRYPKFPADTLRTETVDGQLHVEHSHRTSHHQPNHSQPDLQHPNLNNPWLSHRSPANSGNASCLTSPSL</sequence>
<gene>
    <name evidence="2" type="ORF">PCASD_21648</name>
</gene>
<dbReference type="Proteomes" id="UP000235392">
    <property type="component" value="Unassembled WGS sequence"/>
</dbReference>
<feature type="region of interest" description="Disordered" evidence="1">
    <location>
        <begin position="17"/>
        <end position="74"/>
    </location>
</feature>
<comment type="caution">
    <text evidence="2">The sequence shown here is derived from an EMBL/GenBank/DDBJ whole genome shotgun (WGS) entry which is preliminary data.</text>
</comment>
<organism evidence="2 3">
    <name type="scientific">Puccinia coronata f. sp. avenae</name>
    <dbReference type="NCBI Taxonomy" id="200324"/>
    <lineage>
        <taxon>Eukaryota</taxon>
        <taxon>Fungi</taxon>
        <taxon>Dikarya</taxon>
        <taxon>Basidiomycota</taxon>
        <taxon>Pucciniomycotina</taxon>
        <taxon>Pucciniomycetes</taxon>
        <taxon>Pucciniales</taxon>
        <taxon>Pucciniaceae</taxon>
        <taxon>Puccinia</taxon>
    </lineage>
</organism>
<feature type="compositionally biased region" description="Polar residues" evidence="1">
    <location>
        <begin position="39"/>
        <end position="74"/>
    </location>
</feature>
<accession>A0A2N5SD98</accession>